<dbReference type="EMBL" id="FQWF01000010">
    <property type="protein sequence ID" value="SHG84231.1"/>
    <property type="molecule type" value="Genomic_DNA"/>
</dbReference>
<name>A0A1M5N3Y0_9FLAO</name>
<reference evidence="2" key="1">
    <citation type="submission" date="2016-11" db="EMBL/GenBank/DDBJ databases">
        <authorList>
            <person name="Varghese N."/>
            <person name="Submissions S."/>
        </authorList>
    </citation>
    <scope>NUCLEOTIDE SEQUENCE [LARGE SCALE GENOMIC DNA]</scope>
    <source>
        <strain evidence="2">DSM 17659</strain>
    </source>
</reference>
<evidence type="ECO:0000313" key="1">
    <source>
        <dbReference type="EMBL" id="SHG84231.1"/>
    </source>
</evidence>
<dbReference type="Proteomes" id="UP000184020">
    <property type="component" value="Unassembled WGS sequence"/>
</dbReference>
<evidence type="ECO:0000313" key="2">
    <source>
        <dbReference type="Proteomes" id="UP000184020"/>
    </source>
</evidence>
<dbReference type="AlphaFoldDB" id="A0A1M5N3Y0"/>
<organism evidence="1 2">
    <name type="scientific">Flavobacterium micromati</name>
    <dbReference type="NCBI Taxonomy" id="229205"/>
    <lineage>
        <taxon>Bacteria</taxon>
        <taxon>Pseudomonadati</taxon>
        <taxon>Bacteroidota</taxon>
        <taxon>Flavobacteriia</taxon>
        <taxon>Flavobacteriales</taxon>
        <taxon>Flavobacteriaceae</taxon>
        <taxon>Flavobacterium</taxon>
    </lineage>
</organism>
<accession>A0A1M5N3Y0</accession>
<gene>
    <name evidence="1" type="ORF">SAMN05444372_110143</name>
</gene>
<keyword evidence="2" id="KW-1185">Reference proteome</keyword>
<sequence length="49" mass="5568">MFYLSINFNLPLTVILVKLIKKAHLGDKLLLSNMAEKILIAKSDLKNLK</sequence>
<dbReference type="STRING" id="229205.SAMN05444372_110143"/>
<proteinExistence type="predicted"/>
<protein>
    <submittedName>
        <fullName evidence="1">Uncharacterized protein</fullName>
    </submittedName>
</protein>